<feature type="transmembrane region" description="Helical" evidence="2">
    <location>
        <begin position="296"/>
        <end position="315"/>
    </location>
</feature>
<name>A0A1N7JZI4_9RHOB</name>
<feature type="transmembrane region" description="Helical" evidence="2">
    <location>
        <begin position="228"/>
        <end position="253"/>
    </location>
</feature>
<feature type="compositionally biased region" description="Gly residues" evidence="1">
    <location>
        <begin position="21"/>
        <end position="53"/>
    </location>
</feature>
<dbReference type="InterPro" id="IPR010266">
    <property type="entry name" value="NnrS"/>
</dbReference>
<feature type="transmembrane region" description="Helical" evidence="2">
    <location>
        <begin position="274"/>
        <end position="290"/>
    </location>
</feature>
<accession>A0A1N7JZI4</accession>
<proteinExistence type="predicted"/>
<reference evidence="4" key="1">
    <citation type="submission" date="2017-01" db="EMBL/GenBank/DDBJ databases">
        <authorList>
            <person name="Varghese N."/>
            <person name="Submissions S."/>
        </authorList>
    </citation>
    <scope>NUCLEOTIDE SEQUENCE [LARGE SCALE GENOMIC DNA]</scope>
    <source>
        <strain evidence="4">DSM 18714</strain>
    </source>
</reference>
<feature type="transmembrane region" description="Helical" evidence="2">
    <location>
        <begin position="417"/>
        <end position="436"/>
    </location>
</feature>
<keyword evidence="2" id="KW-1133">Transmembrane helix</keyword>
<feature type="transmembrane region" description="Helical" evidence="2">
    <location>
        <begin position="141"/>
        <end position="160"/>
    </location>
</feature>
<keyword evidence="2" id="KW-0472">Membrane</keyword>
<dbReference type="EMBL" id="FTOM01000001">
    <property type="protein sequence ID" value="SIS54737.1"/>
    <property type="molecule type" value="Genomic_DNA"/>
</dbReference>
<dbReference type="STRING" id="407234.SAMN05421795_101476"/>
<gene>
    <name evidence="3" type="ORF">SAMN05421795_101476</name>
</gene>
<protein>
    <submittedName>
        <fullName evidence="3">Uncharacterized protein involved in response to NO</fullName>
    </submittedName>
</protein>
<feature type="transmembrane region" description="Helical" evidence="2">
    <location>
        <begin position="322"/>
        <end position="344"/>
    </location>
</feature>
<evidence type="ECO:0000313" key="4">
    <source>
        <dbReference type="Proteomes" id="UP000186098"/>
    </source>
</evidence>
<keyword evidence="4" id="KW-1185">Reference proteome</keyword>
<feature type="transmembrane region" description="Helical" evidence="2">
    <location>
        <begin position="166"/>
        <end position="185"/>
    </location>
</feature>
<evidence type="ECO:0000256" key="2">
    <source>
        <dbReference type="SAM" id="Phobius"/>
    </source>
</evidence>
<feature type="transmembrane region" description="Helical" evidence="2">
    <location>
        <begin position="71"/>
        <end position="89"/>
    </location>
</feature>
<feature type="transmembrane region" description="Helical" evidence="2">
    <location>
        <begin position="109"/>
        <end position="129"/>
    </location>
</feature>
<keyword evidence="2" id="KW-0812">Transmembrane</keyword>
<evidence type="ECO:0000256" key="1">
    <source>
        <dbReference type="SAM" id="MobiDB-lite"/>
    </source>
</evidence>
<feature type="region of interest" description="Disordered" evidence="1">
    <location>
        <begin position="1"/>
        <end position="53"/>
    </location>
</feature>
<sequence>MPRPDTPDTPAQQPIPLPVLGPGGSHRGAPRGGGQTGGGQLRGGPIGIGGPGALRGKPPARRGFWAAPHRPLFTAAALWAILALVWWRWGPVAGLTQPAFATPGEWHAHEMYLGIGGAAMGGYFLTALTSWTGRAPLAGPGLMALAGLWLLARAAAAAAGVGLVPALWIAPVAPLYFVALAGVLLWHITAARAWHRLGFPAAVAGLALAQGLFLAATDGIGPWDSATLIRVFVMFYAIKVSIIAGGMIPAFGGNWLAQNRPDVPPPHDPPGRKWAGLAVLFSALGLTLAGQEGASALALIAAAAILAWRLSGWRLGAMRASALMLMLQAAFLWLVAGLCGVGLARLFPGLWTEADALHALAMGAMAGLVMALGARASARRDGGALRATPWLVAAVLALAAAAALRIAAPVLAREPMLEAATGIWVLGWAAFLVTWLPSLRGIPPRPVFSGPRA</sequence>
<feature type="transmembrane region" description="Helical" evidence="2">
    <location>
        <begin position="356"/>
        <end position="378"/>
    </location>
</feature>
<dbReference type="Proteomes" id="UP000186098">
    <property type="component" value="Unassembled WGS sequence"/>
</dbReference>
<feature type="transmembrane region" description="Helical" evidence="2">
    <location>
        <begin position="197"/>
        <end position="216"/>
    </location>
</feature>
<dbReference type="AlphaFoldDB" id="A0A1N7JZI4"/>
<evidence type="ECO:0000313" key="3">
    <source>
        <dbReference type="EMBL" id="SIS54737.1"/>
    </source>
</evidence>
<feature type="transmembrane region" description="Helical" evidence="2">
    <location>
        <begin position="390"/>
        <end position="411"/>
    </location>
</feature>
<organism evidence="3 4">
    <name type="scientific">Phaeovulum vinaykumarii</name>
    <dbReference type="NCBI Taxonomy" id="407234"/>
    <lineage>
        <taxon>Bacteria</taxon>
        <taxon>Pseudomonadati</taxon>
        <taxon>Pseudomonadota</taxon>
        <taxon>Alphaproteobacteria</taxon>
        <taxon>Rhodobacterales</taxon>
        <taxon>Paracoccaceae</taxon>
        <taxon>Phaeovulum</taxon>
    </lineage>
</organism>
<dbReference type="Pfam" id="PF05940">
    <property type="entry name" value="NnrS"/>
    <property type="match status" value="1"/>
</dbReference>